<dbReference type="AlphaFoldDB" id="A0AAU1UML1"/>
<gene>
    <name evidence="1" type="ORF">OHU69_00190</name>
    <name evidence="2" type="ORF">OHU69_50480</name>
</gene>
<evidence type="ECO:0000313" key="1">
    <source>
        <dbReference type="EMBL" id="WTS09706.1"/>
    </source>
</evidence>
<name>A0AAU1UML1_9ACTN</name>
<keyword evidence="2" id="KW-0223">Dioxygenase</keyword>
<accession>A0AAU1UML1</accession>
<dbReference type="EMBL" id="CP108195">
    <property type="protein sequence ID" value="WTS18467.1"/>
    <property type="molecule type" value="Genomic_DNA"/>
</dbReference>
<dbReference type="Gene3D" id="2.60.120.620">
    <property type="entry name" value="q2cbj1_9rhob like domain"/>
    <property type="match status" value="1"/>
</dbReference>
<dbReference type="EMBL" id="CP108195">
    <property type="protein sequence ID" value="WTS09706.1"/>
    <property type="molecule type" value="Genomic_DNA"/>
</dbReference>
<protein>
    <submittedName>
        <fullName evidence="2">Phytanoyl-CoA dioxygenase family protein</fullName>
    </submittedName>
</protein>
<dbReference type="Pfam" id="PF05721">
    <property type="entry name" value="PhyH"/>
    <property type="match status" value="1"/>
</dbReference>
<sequence length="259" mass="29539">MSSASRRIDLGRQAISLRLEYMRRRRSARDLQAPADRLLRDGLVVVPDFFDAAQTAAMREAIPALEECQLSPEGTLTRFFSDAARIGELGAFFACDLVTDTMRSVLGPTAVMHRSTVQYRTVEGHTGAFEHFFHMDTWRPRYKAFLYLVDVTDDNGPFTYIPRTHYGRWRGRYDRDIARVFQAGVDGYIHDDASAYVGCLWPHEQAALCARLRTRPRTVTGKAGTLILFDARGLHCIRPLVRSPRIILSSYWIRQGQHT</sequence>
<reference evidence="2" key="1">
    <citation type="submission" date="2022-10" db="EMBL/GenBank/DDBJ databases">
        <title>The complete genomes of actinobacterial strains from the NBC collection.</title>
        <authorList>
            <person name="Joergensen T.S."/>
            <person name="Alvarez Arevalo M."/>
            <person name="Sterndorff E.B."/>
            <person name="Faurdal D."/>
            <person name="Vuksanovic O."/>
            <person name="Mourched A.-S."/>
            <person name="Charusanti P."/>
            <person name="Shaw S."/>
            <person name="Blin K."/>
            <person name="Weber T."/>
        </authorList>
    </citation>
    <scope>NUCLEOTIDE SEQUENCE</scope>
    <source>
        <strain evidence="2">NBC_00119</strain>
    </source>
</reference>
<dbReference type="InterPro" id="IPR008775">
    <property type="entry name" value="Phytyl_CoA_dOase-like"/>
</dbReference>
<keyword evidence="2" id="KW-0560">Oxidoreductase</keyword>
<evidence type="ECO:0000313" key="2">
    <source>
        <dbReference type="EMBL" id="WTS18467.1"/>
    </source>
</evidence>
<dbReference type="GO" id="GO:0005506">
    <property type="term" value="F:iron ion binding"/>
    <property type="evidence" value="ECO:0007669"/>
    <property type="project" value="UniProtKB-ARBA"/>
</dbReference>
<proteinExistence type="predicted"/>
<dbReference type="PANTHER" id="PTHR20883">
    <property type="entry name" value="PHYTANOYL-COA DIOXYGENASE DOMAIN CONTAINING 1"/>
    <property type="match status" value="1"/>
</dbReference>
<organism evidence="2">
    <name type="scientific">Streptomyces sp. NBC_00119</name>
    <dbReference type="NCBI Taxonomy" id="2975659"/>
    <lineage>
        <taxon>Bacteria</taxon>
        <taxon>Bacillati</taxon>
        <taxon>Actinomycetota</taxon>
        <taxon>Actinomycetes</taxon>
        <taxon>Kitasatosporales</taxon>
        <taxon>Streptomycetaceae</taxon>
        <taxon>Streptomyces</taxon>
    </lineage>
</organism>
<dbReference type="SUPFAM" id="SSF51197">
    <property type="entry name" value="Clavaminate synthase-like"/>
    <property type="match status" value="1"/>
</dbReference>
<dbReference type="GO" id="GO:0016706">
    <property type="term" value="F:2-oxoglutarate-dependent dioxygenase activity"/>
    <property type="evidence" value="ECO:0007669"/>
    <property type="project" value="UniProtKB-ARBA"/>
</dbReference>
<dbReference type="PANTHER" id="PTHR20883:SF48">
    <property type="entry name" value="ECTOINE DIOXYGENASE"/>
    <property type="match status" value="1"/>
</dbReference>